<dbReference type="Ensembl" id="ENSSSCT00035014545.1">
    <property type="protein sequence ID" value="ENSSSCP00035004959.1"/>
    <property type="gene ID" value="ENSSSCG00035011581.1"/>
</dbReference>
<name>A0A8D0YRQ3_PIG</name>
<dbReference type="Proteomes" id="UP000694720">
    <property type="component" value="Unplaced"/>
</dbReference>
<evidence type="ECO:0000313" key="1">
    <source>
        <dbReference type="Ensembl" id="ENSSSCP00035004959.1"/>
    </source>
</evidence>
<proteinExistence type="predicted"/>
<reference evidence="1" key="1">
    <citation type="submission" date="2025-08" db="UniProtKB">
        <authorList>
            <consortium name="Ensembl"/>
        </authorList>
    </citation>
    <scope>IDENTIFICATION</scope>
</reference>
<dbReference type="AlphaFoldDB" id="A0A8D0YRQ3"/>
<organism evidence="1 2">
    <name type="scientific">Sus scrofa</name>
    <name type="common">Pig</name>
    <dbReference type="NCBI Taxonomy" id="9823"/>
    <lineage>
        <taxon>Eukaryota</taxon>
        <taxon>Metazoa</taxon>
        <taxon>Chordata</taxon>
        <taxon>Craniata</taxon>
        <taxon>Vertebrata</taxon>
        <taxon>Euteleostomi</taxon>
        <taxon>Mammalia</taxon>
        <taxon>Eutheria</taxon>
        <taxon>Laurasiatheria</taxon>
        <taxon>Artiodactyla</taxon>
        <taxon>Suina</taxon>
        <taxon>Suidae</taxon>
        <taxon>Sus</taxon>
    </lineage>
</organism>
<accession>A0A8D0YRQ3</accession>
<evidence type="ECO:0000313" key="2">
    <source>
        <dbReference type="Proteomes" id="UP000694720"/>
    </source>
</evidence>
<sequence length="479" mass="50875">EGLGIPSGILPFHSLWFSVRFLICDLHSTNVGVLLVLQLLQLLLQRFVHAPAGFDLQGLGLEQSAALGHLVLGCAHRIGVLGGALGQHREAALEPLFGVLHVLGGQLLILGADVLERGGEVGLGGHIHLHGDLRVLDLSLQLGDLLFVHFLQKGDFVHQTVNALFELGAGESRLVGPFARFHQPALGVLAAQHLLFVARLQVAQSLLQPLALALERLLLVGGVFRRQAQVTDLLLVQRPEAGRLGVLLAQHQQLGFQDLVLLLQLVHALDEAGKAVVEVLQLRLLLCADRLEVVADGGYLAQVEVLETGHQGAGAGGVAAAHGQRGGDGRGVAGVSRARGAVAAAHAGDVHPGRLHIAAFVGGRVVRLVAEGTHGGGRCPSARQGRWGPRENRGERERGGWMAVCGSARSCHPYLYSGRILTQPAIDHGAPGRWGQRYAAAKGRILRKRKAGASHRPRGCCGSRSLHFSLRPSVFCETL</sequence>
<protein>
    <submittedName>
        <fullName evidence="1">Uncharacterized protein</fullName>
    </submittedName>
</protein>